<reference evidence="6 7" key="1">
    <citation type="submission" date="2016-07" db="EMBL/GenBank/DDBJ databases">
        <title>Comparative genomics of the Campylobacter concisus group.</title>
        <authorList>
            <person name="Miller W.G."/>
            <person name="Yee E."/>
            <person name="Chapman M.H."/>
            <person name="Huynh S."/>
            <person name="Bono J.L."/>
            <person name="On S.L.W."/>
            <person name="StLeger J."/>
            <person name="Foster G."/>
            <person name="Parker C.T."/>
        </authorList>
    </citation>
    <scope>NUCLEOTIDE SEQUENCE [LARGE SCALE GENOMIC DNA]</scope>
    <source>
        <strain evidence="6 7">ATCC 33238</strain>
    </source>
</reference>
<dbReference type="PROSITE" id="PS51257">
    <property type="entry name" value="PROKAR_LIPOPROTEIN"/>
    <property type="match status" value="1"/>
</dbReference>
<dbReference type="GO" id="GO:0009055">
    <property type="term" value="F:electron transfer activity"/>
    <property type="evidence" value="ECO:0007669"/>
    <property type="project" value="InterPro"/>
</dbReference>
<organism evidence="6 7">
    <name type="scientific">Campylobacter rectus</name>
    <name type="common">Wolinella recta</name>
    <dbReference type="NCBI Taxonomy" id="203"/>
    <lineage>
        <taxon>Bacteria</taxon>
        <taxon>Pseudomonadati</taxon>
        <taxon>Campylobacterota</taxon>
        <taxon>Epsilonproteobacteria</taxon>
        <taxon>Campylobacterales</taxon>
        <taxon>Campylobacteraceae</taxon>
        <taxon>Campylobacter</taxon>
    </lineage>
</organism>
<evidence type="ECO:0000256" key="4">
    <source>
        <dbReference type="PROSITE-ProRule" id="PRU00433"/>
    </source>
</evidence>
<dbReference type="SUPFAM" id="SSF46626">
    <property type="entry name" value="Cytochrome c"/>
    <property type="match status" value="1"/>
</dbReference>
<evidence type="ECO:0000259" key="5">
    <source>
        <dbReference type="PROSITE" id="PS51007"/>
    </source>
</evidence>
<dbReference type="RefSeq" id="WP_004318488.1">
    <property type="nucleotide sequence ID" value="NZ_CP012543.1"/>
</dbReference>
<evidence type="ECO:0000313" key="7">
    <source>
        <dbReference type="Proteomes" id="UP000502377"/>
    </source>
</evidence>
<sequence>MRNKILGCLMALAAAALITGCESKDDKKSATQSAKTQATPAAAGMIETQKADANATAQKDYDQFMSYDINGKKRVKFGLDDEESETSRSVGALAMVRSPLQSINLKLIKGQLSKDFIVKCSACHDDYANGIIGPSLLNKTSDQIYDMIAAYKSKQKANPLMKDLVRGMDDAQIRALANEISEFNEQFRKK</sequence>
<dbReference type="GO" id="GO:0046872">
    <property type="term" value="F:metal ion binding"/>
    <property type="evidence" value="ECO:0007669"/>
    <property type="project" value="UniProtKB-KW"/>
</dbReference>
<dbReference type="InterPro" id="IPR036909">
    <property type="entry name" value="Cyt_c-like_dom_sf"/>
</dbReference>
<dbReference type="PROSITE" id="PS51007">
    <property type="entry name" value="CYTC"/>
    <property type="match status" value="1"/>
</dbReference>
<gene>
    <name evidence="6" type="primary">nosC1</name>
    <name evidence="6" type="ORF">CRECT_1869</name>
</gene>
<keyword evidence="2 4" id="KW-0479">Metal-binding</keyword>
<dbReference type="KEGG" id="crx:CRECT_1869"/>
<evidence type="ECO:0000256" key="2">
    <source>
        <dbReference type="ARBA" id="ARBA00022723"/>
    </source>
</evidence>
<dbReference type="AlphaFoldDB" id="A0A6G5QPD6"/>
<dbReference type="GO" id="GO:0020037">
    <property type="term" value="F:heme binding"/>
    <property type="evidence" value="ECO:0007669"/>
    <property type="project" value="InterPro"/>
</dbReference>
<accession>A0A6G5QPD6</accession>
<dbReference type="EMBL" id="CP012543">
    <property type="protein sequence ID" value="QCD47489.1"/>
    <property type="molecule type" value="Genomic_DNA"/>
</dbReference>
<evidence type="ECO:0000256" key="3">
    <source>
        <dbReference type="ARBA" id="ARBA00023004"/>
    </source>
</evidence>
<feature type="domain" description="Cytochrome c" evidence="5">
    <location>
        <begin position="105"/>
        <end position="184"/>
    </location>
</feature>
<protein>
    <submittedName>
        <fullName evidence="6">Monoheme c-type cytochrome</fullName>
    </submittedName>
</protein>
<keyword evidence="1 4" id="KW-0349">Heme</keyword>
<keyword evidence="3 4" id="KW-0408">Iron</keyword>
<evidence type="ECO:0000256" key="1">
    <source>
        <dbReference type="ARBA" id="ARBA00022617"/>
    </source>
</evidence>
<dbReference type="Proteomes" id="UP000502377">
    <property type="component" value="Chromosome"/>
</dbReference>
<proteinExistence type="predicted"/>
<name>A0A6G5QPD6_CAMRE</name>
<evidence type="ECO:0000313" key="6">
    <source>
        <dbReference type="EMBL" id="QCD47489.1"/>
    </source>
</evidence>
<dbReference type="InterPro" id="IPR009056">
    <property type="entry name" value="Cyt_c-like_dom"/>
</dbReference>
<dbReference type="Gene3D" id="1.10.760.10">
    <property type="entry name" value="Cytochrome c-like domain"/>
    <property type="match status" value="1"/>
</dbReference>